<evidence type="ECO:0000313" key="3">
    <source>
        <dbReference type="Proteomes" id="UP000620550"/>
    </source>
</evidence>
<gene>
    <name evidence="2" type="ORF">GCM10017764_14760</name>
</gene>
<evidence type="ECO:0000256" key="1">
    <source>
        <dbReference type="SAM" id="Phobius"/>
    </source>
</evidence>
<accession>A0ABQ3HYR3</accession>
<dbReference type="EMBL" id="BNAF01000005">
    <property type="protein sequence ID" value="GHE32824.1"/>
    <property type="molecule type" value="Genomic_DNA"/>
</dbReference>
<comment type="caution">
    <text evidence="2">The sequence shown here is derived from an EMBL/GenBank/DDBJ whole genome shotgun (WGS) entry which is preliminary data.</text>
</comment>
<keyword evidence="3" id="KW-1185">Reference proteome</keyword>
<dbReference type="RefSeq" id="WP_189626009.1">
    <property type="nucleotide sequence ID" value="NZ_BNAF01000005.1"/>
</dbReference>
<dbReference type="Proteomes" id="UP000620550">
    <property type="component" value="Unassembled WGS sequence"/>
</dbReference>
<keyword evidence="1" id="KW-0472">Membrane</keyword>
<reference evidence="3" key="1">
    <citation type="journal article" date="2019" name="Int. J. Syst. Evol. Microbiol.">
        <title>The Global Catalogue of Microorganisms (GCM) 10K type strain sequencing project: providing services to taxonomists for standard genome sequencing and annotation.</title>
        <authorList>
            <consortium name="The Broad Institute Genomics Platform"/>
            <consortium name="The Broad Institute Genome Sequencing Center for Infectious Disease"/>
            <person name="Wu L."/>
            <person name="Ma J."/>
        </authorList>
    </citation>
    <scope>NUCLEOTIDE SEQUENCE [LARGE SCALE GENOMIC DNA]</scope>
    <source>
        <strain evidence="3">CGMCC 1.12966</strain>
    </source>
</reference>
<proteinExistence type="predicted"/>
<name>A0ABQ3HYR3_9SPHI</name>
<sequence length="426" mass="49068">MGRLVKIVLGVFGAIIAVGIAIYCSRDYRSKRQLVHRDSVSILAIALDDLFIDNIYSIFSDKLIPHKRSDSTSSALMKNIWNAGLAIPAHMFFFNLPEDPTTYYSLQSVKDHARWDKFLARHAMQQHTGEGRGFAKINQFISVFTVEEHVLIQVSPQDSINRKWRAADLTQEKNWLPIRQLHPQQKLPELDHISFWKVNEELSLHAHLSRTKATIFGKWPLHEKLPVGKNRVRVFTETDAPVAFWSRYPLMVLPSLRHSLANLLNLNVENLQSHKLPYLDLLVHKSTVQQQDTIISYDYDEDFQSVETTHIQSIEVPHIASFWQIDDTLARSLPQNMFYKLYKYPQAGGTLLSTLDHAVKRPAFEEIPNGNVLMLQLDFNTWPTSWSFNHLNTLKRWQVQVNVKAKTADSNSLQIEGEVCYAPLTF</sequence>
<protein>
    <submittedName>
        <fullName evidence="2">Uncharacterized protein</fullName>
    </submittedName>
</protein>
<evidence type="ECO:0000313" key="2">
    <source>
        <dbReference type="EMBL" id="GHE32824.1"/>
    </source>
</evidence>
<keyword evidence="1" id="KW-1133">Transmembrane helix</keyword>
<organism evidence="2 3">
    <name type="scientific">Sphingobacterium griseoflavum</name>
    <dbReference type="NCBI Taxonomy" id="1474952"/>
    <lineage>
        <taxon>Bacteria</taxon>
        <taxon>Pseudomonadati</taxon>
        <taxon>Bacteroidota</taxon>
        <taxon>Sphingobacteriia</taxon>
        <taxon>Sphingobacteriales</taxon>
        <taxon>Sphingobacteriaceae</taxon>
        <taxon>Sphingobacterium</taxon>
    </lineage>
</organism>
<keyword evidence="1" id="KW-0812">Transmembrane</keyword>
<feature type="transmembrane region" description="Helical" evidence="1">
    <location>
        <begin position="6"/>
        <end position="24"/>
    </location>
</feature>